<feature type="domain" description="C-type lectin" evidence="1">
    <location>
        <begin position="311"/>
        <end position="424"/>
    </location>
</feature>
<name>A0AAV4FJ76_9GAST</name>
<dbReference type="InterPro" id="IPR016187">
    <property type="entry name" value="CTDL_fold"/>
</dbReference>
<keyword evidence="3" id="KW-1185">Reference proteome</keyword>
<sequence>MYTFSRRACSDAIYLAAATRHQRHYRQGLALIHTLTDENFNGTVRVVTTTTEKRKQTRRKHRGGTRKVRKIETIYGMFNHTDFQLTTRKGGINKLNLVHITLTHPERTYYYKNNVFKPYIPSIITGNVRYITNKMEELYACAKYGETFRVCSLLCFTESSLQPEMLDGSFKLDNFTLLRGDRDLQATGKLSGGGVYVQSAARTYSFRLLTSYNLLEYQNNENITWSDAANPLDCARLTYSHCCKPKAFFYHPASKKCRPVFWEEEDIAARSGNVSLFDAAGSNLYEFKNSACEGKYKTHEYWSGGKRMIACLYFEQKIKSFFPNSNSRCKLSGGSLAAAKSLEKLALLRQTAPNDEFWVGLEKTDSVYTWKQDGSVMSPEKMEELFAPGFPNSYPQWDCVKMGMPPDTKLKNYACLAQYKFFCEARPDQDEPPTRRKPAVVWHGEGWAPPCDIAQDTQHEDENHAKIHTGSVVARTKDRLFRWQDPPEQRWKLCYWRIH</sequence>
<dbReference type="InterPro" id="IPR001304">
    <property type="entry name" value="C-type_lectin-like"/>
</dbReference>
<gene>
    <name evidence="2" type="ORF">ElyMa_002129500</name>
</gene>
<comment type="caution">
    <text evidence="2">The sequence shown here is derived from an EMBL/GenBank/DDBJ whole genome shotgun (WGS) entry which is preliminary data.</text>
</comment>
<dbReference type="SUPFAM" id="SSF56436">
    <property type="entry name" value="C-type lectin-like"/>
    <property type="match status" value="1"/>
</dbReference>
<evidence type="ECO:0000259" key="1">
    <source>
        <dbReference type="PROSITE" id="PS50041"/>
    </source>
</evidence>
<dbReference type="SMART" id="SM00034">
    <property type="entry name" value="CLECT"/>
    <property type="match status" value="1"/>
</dbReference>
<organism evidence="2 3">
    <name type="scientific">Elysia marginata</name>
    <dbReference type="NCBI Taxonomy" id="1093978"/>
    <lineage>
        <taxon>Eukaryota</taxon>
        <taxon>Metazoa</taxon>
        <taxon>Spiralia</taxon>
        <taxon>Lophotrochozoa</taxon>
        <taxon>Mollusca</taxon>
        <taxon>Gastropoda</taxon>
        <taxon>Heterobranchia</taxon>
        <taxon>Euthyneura</taxon>
        <taxon>Panpulmonata</taxon>
        <taxon>Sacoglossa</taxon>
        <taxon>Placobranchoidea</taxon>
        <taxon>Plakobranchidae</taxon>
        <taxon>Elysia</taxon>
    </lineage>
</organism>
<dbReference type="AlphaFoldDB" id="A0AAV4FJ76"/>
<proteinExistence type="predicted"/>
<dbReference type="GO" id="GO:0004519">
    <property type="term" value="F:endonuclease activity"/>
    <property type="evidence" value="ECO:0007669"/>
    <property type="project" value="UniProtKB-KW"/>
</dbReference>
<dbReference type="Pfam" id="PF00059">
    <property type="entry name" value="Lectin_C"/>
    <property type="match status" value="1"/>
</dbReference>
<dbReference type="PROSITE" id="PS50041">
    <property type="entry name" value="C_TYPE_LECTIN_2"/>
    <property type="match status" value="1"/>
</dbReference>
<keyword evidence="2" id="KW-0378">Hydrolase</keyword>
<keyword evidence="2" id="KW-0255">Endonuclease</keyword>
<reference evidence="2 3" key="1">
    <citation type="journal article" date="2021" name="Elife">
        <title>Chloroplast acquisition without the gene transfer in kleptoplastic sea slugs, Plakobranchus ocellatus.</title>
        <authorList>
            <person name="Maeda T."/>
            <person name="Takahashi S."/>
            <person name="Yoshida T."/>
            <person name="Shimamura S."/>
            <person name="Takaki Y."/>
            <person name="Nagai Y."/>
            <person name="Toyoda A."/>
            <person name="Suzuki Y."/>
            <person name="Arimoto A."/>
            <person name="Ishii H."/>
            <person name="Satoh N."/>
            <person name="Nishiyama T."/>
            <person name="Hasebe M."/>
            <person name="Maruyama T."/>
            <person name="Minagawa J."/>
            <person name="Obokata J."/>
            <person name="Shigenobu S."/>
        </authorList>
    </citation>
    <scope>NUCLEOTIDE SEQUENCE [LARGE SCALE GENOMIC DNA]</scope>
</reference>
<evidence type="ECO:0000313" key="3">
    <source>
        <dbReference type="Proteomes" id="UP000762676"/>
    </source>
</evidence>
<accession>A0AAV4FJ76</accession>
<dbReference type="Proteomes" id="UP000762676">
    <property type="component" value="Unassembled WGS sequence"/>
</dbReference>
<evidence type="ECO:0000313" key="2">
    <source>
        <dbReference type="EMBL" id="GFR73066.1"/>
    </source>
</evidence>
<protein>
    <submittedName>
        <fullName evidence="2">Endonuclease domain of the non-LTR retrotransposon LINE-1</fullName>
    </submittedName>
</protein>
<dbReference type="Gene3D" id="3.10.100.10">
    <property type="entry name" value="Mannose-Binding Protein A, subunit A"/>
    <property type="match status" value="1"/>
</dbReference>
<dbReference type="InterPro" id="IPR016186">
    <property type="entry name" value="C-type_lectin-like/link_sf"/>
</dbReference>
<dbReference type="CDD" id="cd00037">
    <property type="entry name" value="CLECT"/>
    <property type="match status" value="1"/>
</dbReference>
<dbReference type="EMBL" id="BMAT01004414">
    <property type="protein sequence ID" value="GFR73066.1"/>
    <property type="molecule type" value="Genomic_DNA"/>
</dbReference>
<keyword evidence="2" id="KW-0540">Nuclease</keyword>